<dbReference type="Proteomes" id="UP000298030">
    <property type="component" value="Unassembled WGS sequence"/>
</dbReference>
<accession>A0A4Y7SH56</accession>
<name>A0A4Y7SH56_COPMI</name>
<feature type="region of interest" description="Disordered" evidence="1">
    <location>
        <begin position="144"/>
        <end position="187"/>
    </location>
</feature>
<organism evidence="2 3">
    <name type="scientific">Coprinellus micaceus</name>
    <name type="common">Glistening ink-cap mushroom</name>
    <name type="synonym">Coprinus micaceus</name>
    <dbReference type="NCBI Taxonomy" id="71717"/>
    <lineage>
        <taxon>Eukaryota</taxon>
        <taxon>Fungi</taxon>
        <taxon>Dikarya</taxon>
        <taxon>Basidiomycota</taxon>
        <taxon>Agaricomycotina</taxon>
        <taxon>Agaricomycetes</taxon>
        <taxon>Agaricomycetidae</taxon>
        <taxon>Agaricales</taxon>
        <taxon>Agaricineae</taxon>
        <taxon>Psathyrellaceae</taxon>
        <taxon>Coprinellus</taxon>
    </lineage>
</organism>
<protein>
    <submittedName>
        <fullName evidence="2">Uncharacterized protein</fullName>
    </submittedName>
</protein>
<sequence length="290" mass="33221">MEPVDPPPDVHPAMLPPYCLSLTDLIEQGKSPTGALTDVSSITETDSINTWIRGKYPDMWGEKRRAIEEVYLSLQGVRPRQPLHPLTCWQRSSDTQDSSDLVELELEEDEDEEQQNLYSEENAHYFVGHWHHMAPIKTHHVDGTNAEDIVPDSEEEDNGAGSEDESNTFPSARGRMGQRQAKTDQEVLDRRELEVKLASADRDFRDGQLELAIARVEYKEIDTKLYHEMFLSGGVLTGSQVNTPNDDTMQAWYKAIKAINMATWKIAEGRKKRRDYLLTLQGEGWWPYFR</sequence>
<evidence type="ECO:0000256" key="1">
    <source>
        <dbReference type="SAM" id="MobiDB-lite"/>
    </source>
</evidence>
<gene>
    <name evidence="2" type="ORF">FA13DRAFT_1800193</name>
</gene>
<dbReference type="EMBL" id="QPFP01000119">
    <property type="protein sequence ID" value="TEB21165.1"/>
    <property type="molecule type" value="Genomic_DNA"/>
</dbReference>
<evidence type="ECO:0000313" key="2">
    <source>
        <dbReference type="EMBL" id="TEB21165.1"/>
    </source>
</evidence>
<dbReference type="AlphaFoldDB" id="A0A4Y7SH56"/>
<comment type="caution">
    <text evidence="2">The sequence shown here is derived from an EMBL/GenBank/DDBJ whole genome shotgun (WGS) entry which is preliminary data.</text>
</comment>
<evidence type="ECO:0000313" key="3">
    <source>
        <dbReference type="Proteomes" id="UP000298030"/>
    </source>
</evidence>
<feature type="compositionally biased region" description="Acidic residues" evidence="1">
    <location>
        <begin position="149"/>
        <end position="166"/>
    </location>
</feature>
<proteinExistence type="predicted"/>
<reference evidence="2 3" key="1">
    <citation type="journal article" date="2019" name="Nat. Ecol. Evol.">
        <title>Megaphylogeny resolves global patterns of mushroom evolution.</title>
        <authorList>
            <person name="Varga T."/>
            <person name="Krizsan K."/>
            <person name="Foldi C."/>
            <person name="Dima B."/>
            <person name="Sanchez-Garcia M."/>
            <person name="Sanchez-Ramirez S."/>
            <person name="Szollosi G.J."/>
            <person name="Szarkandi J.G."/>
            <person name="Papp V."/>
            <person name="Albert L."/>
            <person name="Andreopoulos W."/>
            <person name="Angelini C."/>
            <person name="Antonin V."/>
            <person name="Barry K.W."/>
            <person name="Bougher N.L."/>
            <person name="Buchanan P."/>
            <person name="Buyck B."/>
            <person name="Bense V."/>
            <person name="Catcheside P."/>
            <person name="Chovatia M."/>
            <person name="Cooper J."/>
            <person name="Damon W."/>
            <person name="Desjardin D."/>
            <person name="Finy P."/>
            <person name="Geml J."/>
            <person name="Haridas S."/>
            <person name="Hughes K."/>
            <person name="Justo A."/>
            <person name="Karasinski D."/>
            <person name="Kautmanova I."/>
            <person name="Kiss B."/>
            <person name="Kocsube S."/>
            <person name="Kotiranta H."/>
            <person name="LaButti K.M."/>
            <person name="Lechner B.E."/>
            <person name="Liimatainen K."/>
            <person name="Lipzen A."/>
            <person name="Lukacs Z."/>
            <person name="Mihaltcheva S."/>
            <person name="Morgado L.N."/>
            <person name="Niskanen T."/>
            <person name="Noordeloos M.E."/>
            <person name="Ohm R.A."/>
            <person name="Ortiz-Santana B."/>
            <person name="Ovrebo C."/>
            <person name="Racz N."/>
            <person name="Riley R."/>
            <person name="Savchenko A."/>
            <person name="Shiryaev A."/>
            <person name="Soop K."/>
            <person name="Spirin V."/>
            <person name="Szebenyi C."/>
            <person name="Tomsovsky M."/>
            <person name="Tulloss R.E."/>
            <person name="Uehling J."/>
            <person name="Grigoriev I.V."/>
            <person name="Vagvolgyi C."/>
            <person name="Papp T."/>
            <person name="Martin F.M."/>
            <person name="Miettinen O."/>
            <person name="Hibbett D.S."/>
            <person name="Nagy L.G."/>
        </authorList>
    </citation>
    <scope>NUCLEOTIDE SEQUENCE [LARGE SCALE GENOMIC DNA]</scope>
    <source>
        <strain evidence="2 3">FP101781</strain>
    </source>
</reference>
<keyword evidence="3" id="KW-1185">Reference proteome</keyword>